<dbReference type="Pfam" id="PF04577">
    <property type="entry name" value="Glyco_transf_61"/>
    <property type="match status" value="1"/>
</dbReference>
<dbReference type="GO" id="GO:0016757">
    <property type="term" value="F:glycosyltransferase activity"/>
    <property type="evidence" value="ECO:0007669"/>
    <property type="project" value="UniProtKB-KW"/>
</dbReference>
<accession>K8P6S9</accession>
<dbReference type="InterPro" id="IPR007657">
    <property type="entry name" value="Glycosyltransferase_61"/>
</dbReference>
<evidence type="ECO:0000313" key="5">
    <source>
        <dbReference type="EMBL" id="EKS38287.1"/>
    </source>
</evidence>
<keyword evidence="2" id="KW-0808">Transferase</keyword>
<evidence type="ECO:0000256" key="2">
    <source>
        <dbReference type="ARBA" id="ARBA00022679"/>
    </source>
</evidence>
<dbReference type="AlphaFoldDB" id="K8P6S9"/>
<keyword evidence="1" id="KW-0328">Glycosyltransferase</keyword>
<dbReference type="HOGENOM" id="CLU_705220_0_0_5"/>
<dbReference type="eggNOG" id="COG4421">
    <property type="taxonomic scope" value="Bacteria"/>
</dbReference>
<dbReference type="EMBL" id="AGWX01000003">
    <property type="protein sequence ID" value="EKS38287.1"/>
    <property type="molecule type" value="Genomic_DNA"/>
</dbReference>
<keyword evidence="3" id="KW-0325">Glycoprotein</keyword>
<keyword evidence="6" id="KW-1185">Reference proteome</keyword>
<feature type="domain" description="Glycosyltransferase 61 catalytic" evidence="4">
    <location>
        <begin position="140"/>
        <end position="314"/>
    </location>
</feature>
<dbReference type="PANTHER" id="PTHR20961">
    <property type="entry name" value="GLYCOSYLTRANSFERASE"/>
    <property type="match status" value="1"/>
</dbReference>
<dbReference type="Proteomes" id="UP000001096">
    <property type="component" value="Unassembled WGS sequence"/>
</dbReference>
<comment type="caution">
    <text evidence="5">The sequence shown here is derived from an EMBL/GenBank/DDBJ whole genome shotgun (WGS) entry which is preliminary data.</text>
</comment>
<reference evidence="5 6" key="1">
    <citation type="submission" date="2012-04" db="EMBL/GenBank/DDBJ databases">
        <title>The Genome Sequence of Afipia broomeae ATCC 49717.</title>
        <authorList>
            <consortium name="The Broad Institute Genome Sequencing Platform"/>
            <person name="Earl A."/>
            <person name="Ward D."/>
            <person name="Feldgarden M."/>
            <person name="Gevers D."/>
            <person name="Huys G."/>
            <person name="Walker B."/>
            <person name="Young S.K."/>
            <person name="Zeng Q."/>
            <person name="Gargeya S."/>
            <person name="Fitzgerald M."/>
            <person name="Haas B."/>
            <person name="Abouelleil A."/>
            <person name="Alvarado L."/>
            <person name="Arachchi H.M."/>
            <person name="Berlin A."/>
            <person name="Chapman S.B."/>
            <person name="Goldberg J."/>
            <person name="Griggs A."/>
            <person name="Gujja S."/>
            <person name="Hansen M."/>
            <person name="Howarth C."/>
            <person name="Imamovic A."/>
            <person name="Larimer J."/>
            <person name="McCowen C."/>
            <person name="Montmayeur A."/>
            <person name="Murphy C."/>
            <person name="Neiman D."/>
            <person name="Pearson M."/>
            <person name="Priest M."/>
            <person name="Roberts A."/>
            <person name="Saif S."/>
            <person name="Shea T."/>
            <person name="Sisk P."/>
            <person name="Sykes S."/>
            <person name="Wortman J."/>
            <person name="Nusbaum C."/>
            <person name="Birren B."/>
        </authorList>
    </citation>
    <scope>NUCLEOTIDE SEQUENCE [LARGE SCALE GENOMIC DNA]</scope>
    <source>
        <strain evidence="5 6">ATCC 49717</strain>
    </source>
</reference>
<evidence type="ECO:0000256" key="1">
    <source>
        <dbReference type="ARBA" id="ARBA00022676"/>
    </source>
</evidence>
<dbReference type="InterPro" id="IPR049625">
    <property type="entry name" value="Glyco_transf_61_cat"/>
</dbReference>
<evidence type="ECO:0000259" key="4">
    <source>
        <dbReference type="Pfam" id="PF04577"/>
    </source>
</evidence>
<gene>
    <name evidence="5" type="ORF">HMPREF9695_02127</name>
</gene>
<evidence type="ECO:0000313" key="6">
    <source>
        <dbReference type="Proteomes" id="UP000001096"/>
    </source>
</evidence>
<organism evidence="5 6">
    <name type="scientific">Afipia broomeae ATCC 49717</name>
    <dbReference type="NCBI Taxonomy" id="883078"/>
    <lineage>
        <taxon>Bacteria</taxon>
        <taxon>Pseudomonadati</taxon>
        <taxon>Pseudomonadota</taxon>
        <taxon>Alphaproteobacteria</taxon>
        <taxon>Hyphomicrobiales</taxon>
        <taxon>Nitrobacteraceae</taxon>
        <taxon>Afipia</taxon>
    </lineage>
</organism>
<protein>
    <recommendedName>
        <fullName evidence="4">Glycosyltransferase 61 catalytic domain-containing protein</fullName>
    </recommendedName>
</protein>
<dbReference type="PATRIC" id="fig|883078.3.peg.2185"/>
<evidence type="ECO:0000256" key="3">
    <source>
        <dbReference type="ARBA" id="ARBA00023180"/>
    </source>
</evidence>
<dbReference type="RefSeq" id="WP_006020846.1">
    <property type="nucleotide sequence ID" value="NZ_KB375282.1"/>
</dbReference>
<name>K8P6S9_9BRAD</name>
<sequence>MNYSTIAADEWAGQPLTRDEVFWTSKLGHCSFPSRLIQRSTPFEIFQRTSAPSPSEISTIFGDRDFTSADVKFARISDITIDDQLGVCIDRAGRVLHETASIAEAIDPGLTNTRALSPQASRQMVDEPVIHCFHRASPAYGHFIFDCLAPILLLRDVILSGRAKILIPSFFPAWGPRILSAAGFDIASHVKFITKDVAVCREVILSTAIDSRNCFRPVREICQSLTRLPETVRPSSRKMIYLTRRNQVTYSDRTISNEDEVVRALMKMGFAIIEPGNLAFEEQVSLFHGADIVVAAHGSAFGNLPFSRPRSTLIDLMPTTYINYWSRRNFAPERWALNLTTFFQLNYFLVFCQSHTVEAATKGASSPIVSTVDIDLLERAVNAAKAFPRPA</sequence>
<proteinExistence type="predicted"/>